<dbReference type="HOGENOM" id="CLU_449080_0_0_1"/>
<dbReference type="OrthoDB" id="2507450at2759"/>
<keyword evidence="4" id="KW-1185">Reference proteome</keyword>
<name>A0A067SZ78_GALM3</name>
<keyword evidence="2" id="KW-0732">Signal</keyword>
<gene>
    <name evidence="3" type="ORF">GALMADRAFT_67879</name>
</gene>
<protein>
    <submittedName>
        <fullName evidence="3">Uncharacterized protein</fullName>
    </submittedName>
</protein>
<evidence type="ECO:0000313" key="3">
    <source>
        <dbReference type="EMBL" id="KDR76255.1"/>
    </source>
</evidence>
<feature type="chain" id="PRO_5001646360" evidence="2">
    <location>
        <begin position="25"/>
        <end position="608"/>
    </location>
</feature>
<dbReference type="STRING" id="685588.A0A067SZ78"/>
<sequence length="608" mass="61239">MLFKSNFSFLAWSILAISLDQVLAREQWLERDGRAVYLYPRRFGQEQPAVLQKIRNACPGAVCGNLAGQAVTPLLAAQPECSQQDLADAIIDASKQFDAATAAAMVAAAVEYRQVEKNTPPDFTKNPPALRNSVFCQKAPKNAQLNGLVQAQDPANDPTLFFDPALKATVLKGSQANTSPFGGAASNPRPPLGPSSLNSPTRPPLPAGAAVTVAVGGAATAAAAAPASNTGAAASPAGADFGSCSVPEIEFGAGFDGRKETSFEPADKKSFNHGSAQNIAIITQFICDTLTNSCKANQAAKDLCATATTAANAATAKTGAQADAFNKVFGISTNFATVAAIDDQGRVISPGNATAGSVTVPAATLVASKAPAATGTAASVAPAGGIGNFGSCSVPQIEFGAGFDGRKETSFEPVDKTSFNHGSAQNIDIITQFICDTLTNSCKADATAKATCAKGQAAASAAAKGTGAQADAFNAAFDITTDFAAVSQIDNQGNVVGNTAQPATPAATPAANNNNSGSSSSSPAAAGDLQTFTGALGGVTPPPVTALGNGQFQVTGNSVFNDLKSAITRSCDVQHNQCANAANASGNKNGFTVAACTAQQSQCNAASN</sequence>
<accession>A0A067SZ78</accession>
<proteinExistence type="predicted"/>
<evidence type="ECO:0000256" key="2">
    <source>
        <dbReference type="SAM" id="SignalP"/>
    </source>
</evidence>
<evidence type="ECO:0000256" key="1">
    <source>
        <dbReference type="SAM" id="MobiDB-lite"/>
    </source>
</evidence>
<organism evidence="3 4">
    <name type="scientific">Galerina marginata (strain CBS 339.88)</name>
    <dbReference type="NCBI Taxonomy" id="685588"/>
    <lineage>
        <taxon>Eukaryota</taxon>
        <taxon>Fungi</taxon>
        <taxon>Dikarya</taxon>
        <taxon>Basidiomycota</taxon>
        <taxon>Agaricomycotina</taxon>
        <taxon>Agaricomycetes</taxon>
        <taxon>Agaricomycetidae</taxon>
        <taxon>Agaricales</taxon>
        <taxon>Agaricineae</taxon>
        <taxon>Strophariaceae</taxon>
        <taxon>Galerina</taxon>
    </lineage>
</organism>
<feature type="signal peptide" evidence="2">
    <location>
        <begin position="1"/>
        <end position="24"/>
    </location>
</feature>
<dbReference type="EMBL" id="KL142379">
    <property type="protein sequence ID" value="KDR76255.1"/>
    <property type="molecule type" value="Genomic_DNA"/>
</dbReference>
<feature type="region of interest" description="Disordered" evidence="1">
    <location>
        <begin position="497"/>
        <end position="525"/>
    </location>
</feature>
<feature type="region of interest" description="Disordered" evidence="1">
    <location>
        <begin position="177"/>
        <end position="205"/>
    </location>
</feature>
<reference evidence="4" key="1">
    <citation type="journal article" date="2014" name="Proc. Natl. Acad. Sci. U.S.A.">
        <title>Extensive sampling of basidiomycete genomes demonstrates inadequacy of the white-rot/brown-rot paradigm for wood decay fungi.</title>
        <authorList>
            <person name="Riley R."/>
            <person name="Salamov A.A."/>
            <person name="Brown D.W."/>
            <person name="Nagy L.G."/>
            <person name="Floudas D."/>
            <person name="Held B.W."/>
            <person name="Levasseur A."/>
            <person name="Lombard V."/>
            <person name="Morin E."/>
            <person name="Otillar R."/>
            <person name="Lindquist E.A."/>
            <person name="Sun H."/>
            <person name="LaButti K.M."/>
            <person name="Schmutz J."/>
            <person name="Jabbour D."/>
            <person name="Luo H."/>
            <person name="Baker S.E."/>
            <person name="Pisabarro A.G."/>
            <person name="Walton J.D."/>
            <person name="Blanchette R.A."/>
            <person name="Henrissat B."/>
            <person name="Martin F."/>
            <person name="Cullen D."/>
            <person name="Hibbett D.S."/>
            <person name="Grigoriev I.V."/>
        </authorList>
    </citation>
    <scope>NUCLEOTIDE SEQUENCE [LARGE SCALE GENOMIC DNA]</scope>
    <source>
        <strain evidence="4">CBS 339.88</strain>
    </source>
</reference>
<evidence type="ECO:0000313" key="4">
    <source>
        <dbReference type="Proteomes" id="UP000027222"/>
    </source>
</evidence>
<dbReference type="Proteomes" id="UP000027222">
    <property type="component" value="Unassembled WGS sequence"/>
</dbReference>
<dbReference type="AlphaFoldDB" id="A0A067SZ78"/>